<dbReference type="AlphaFoldDB" id="A0A146LAW4"/>
<dbReference type="SMART" id="SM00358">
    <property type="entry name" value="DSRM"/>
    <property type="match status" value="1"/>
</dbReference>
<evidence type="ECO:0000256" key="1">
    <source>
        <dbReference type="ARBA" id="ARBA00022884"/>
    </source>
</evidence>
<sequence>MWDPNEADSLETYETSYEYHDPPRFISSLRISHTNYFVSQAKRIKHVLGDIITKCNHVSSGYPPTSKDVTSIKSSRQLAESMFSEFSKLNSGGNENSWYELYSLYNEMIQVSEQFLKMPRKVNRYSPVATNVANMHAAFKEVKLEDSYSPAKAIDSKKSKKTRTICQVPPMQDGDGNIGNDDCLDGNDAELWNEATMKEVETLIEKMLAIQPPNENPAQMQEFLSRSEEVAEQLNRKNAKVRKAYFPFYFVFRLLPKLLRFEFMRTRRGGHPPNVVELQRYLKSYLKSIPGGIESISKAEKTRNSSRKNPSKYCEFKSSRISGNLDVGNVAEIIDELLETPPLSFDPDELSLFLCTLDDVSNRLRKVDIQMKKLKMILPFYLSFRLIPSSLKNKFVNHREATRVPVFDELHRFLVAYSHSPRSTTFPNVDRPSSSNSDAIRRSRLGWVPVTGLTDTPSTSRNICTEPTPSKCSTIFMPPPSSPTQDENEPPLIAPAEPSGNPVVYGIYATNSQVDLYLCKSGKQPVSHLYEFCARRKYRQPEFHTVKEDGPPHQKRFIMKVTVNDVDYQSSVTSKKKNIAKSEAAKVCLRSLGVTEFLR</sequence>
<dbReference type="GO" id="GO:0048024">
    <property type="term" value="P:regulation of mRNA splicing, via spliceosome"/>
    <property type="evidence" value="ECO:0007669"/>
    <property type="project" value="TreeGrafter"/>
</dbReference>
<feature type="domain" description="DRBM" evidence="3">
    <location>
        <begin position="524"/>
        <end position="594"/>
    </location>
</feature>
<evidence type="ECO:0000256" key="2">
    <source>
        <dbReference type="PROSITE-ProRule" id="PRU00266"/>
    </source>
</evidence>
<dbReference type="Pfam" id="PF00035">
    <property type="entry name" value="dsrm"/>
    <property type="match status" value="1"/>
</dbReference>
<dbReference type="EMBL" id="GDHC01013106">
    <property type="protein sequence ID" value="JAQ05523.1"/>
    <property type="molecule type" value="Transcribed_RNA"/>
</dbReference>
<dbReference type="SUPFAM" id="SSF54768">
    <property type="entry name" value="dsRNA-binding domain-like"/>
    <property type="match status" value="1"/>
</dbReference>
<dbReference type="PROSITE" id="PS50137">
    <property type="entry name" value="DS_RBD"/>
    <property type="match status" value="1"/>
</dbReference>
<gene>
    <name evidence="4" type="ORF">g.80941</name>
</gene>
<organism evidence="4">
    <name type="scientific">Lygus hesperus</name>
    <name type="common">Western plant bug</name>
    <dbReference type="NCBI Taxonomy" id="30085"/>
    <lineage>
        <taxon>Eukaryota</taxon>
        <taxon>Metazoa</taxon>
        <taxon>Ecdysozoa</taxon>
        <taxon>Arthropoda</taxon>
        <taxon>Hexapoda</taxon>
        <taxon>Insecta</taxon>
        <taxon>Pterygota</taxon>
        <taxon>Neoptera</taxon>
        <taxon>Paraneoptera</taxon>
        <taxon>Hemiptera</taxon>
        <taxon>Heteroptera</taxon>
        <taxon>Panheteroptera</taxon>
        <taxon>Cimicomorpha</taxon>
        <taxon>Miridae</taxon>
        <taxon>Mirini</taxon>
        <taxon>Lygus</taxon>
    </lineage>
</organism>
<accession>A0A146LAW4</accession>
<dbReference type="Gene3D" id="3.30.160.20">
    <property type="match status" value="1"/>
</dbReference>
<protein>
    <recommendedName>
        <fullName evidence="3">DRBM domain-containing protein</fullName>
    </recommendedName>
</protein>
<dbReference type="InterPro" id="IPR032922">
    <property type="entry name" value="SON"/>
</dbReference>
<dbReference type="GO" id="GO:0051726">
    <property type="term" value="P:regulation of cell cycle"/>
    <property type="evidence" value="ECO:0007669"/>
    <property type="project" value="InterPro"/>
</dbReference>
<proteinExistence type="predicted"/>
<evidence type="ECO:0000313" key="4">
    <source>
        <dbReference type="EMBL" id="JAQ05523.1"/>
    </source>
</evidence>
<dbReference type="FunFam" id="3.30.160.20:FF:000007">
    <property type="entry name" value="Double-stranded RNA-binding protein Staufen homolog 1"/>
    <property type="match status" value="1"/>
</dbReference>
<dbReference type="PANTHER" id="PTHR46528:SF1">
    <property type="entry name" value="PROTEIN SON"/>
    <property type="match status" value="1"/>
</dbReference>
<dbReference type="PANTHER" id="PTHR46528">
    <property type="entry name" value="PROTEIN SON"/>
    <property type="match status" value="1"/>
</dbReference>
<evidence type="ECO:0000259" key="3">
    <source>
        <dbReference type="PROSITE" id="PS50137"/>
    </source>
</evidence>
<reference evidence="4" key="1">
    <citation type="journal article" date="2016" name="Gigascience">
        <title>De novo construction of an expanded transcriptome assembly for the western tarnished plant bug, Lygus hesperus.</title>
        <authorList>
            <person name="Tassone E.E."/>
            <person name="Geib S.M."/>
            <person name="Hall B."/>
            <person name="Fabrick J.A."/>
            <person name="Brent C.S."/>
            <person name="Hull J.J."/>
        </authorList>
    </citation>
    <scope>NUCLEOTIDE SEQUENCE</scope>
</reference>
<dbReference type="GO" id="GO:0003723">
    <property type="term" value="F:RNA binding"/>
    <property type="evidence" value="ECO:0007669"/>
    <property type="project" value="UniProtKB-UniRule"/>
</dbReference>
<name>A0A146LAW4_LYGHE</name>
<dbReference type="InterPro" id="IPR014720">
    <property type="entry name" value="dsRBD_dom"/>
</dbReference>
<keyword evidence="1 2" id="KW-0694">RNA-binding</keyword>